<evidence type="ECO:0000313" key="2">
    <source>
        <dbReference type="EMBL" id="CAJ1401007.1"/>
    </source>
</evidence>
<sequence length="85" mass="9352">MHAFATEEAKRFQQRMAFHCSAVVAFTCAVYLMGLLRPVLEPFFWALFLVTALEPLTRPVGPGVVKALDSSGLSRLNWAVLAVSV</sequence>
<name>A0AA36J8F1_9DINO</name>
<keyword evidence="1" id="KW-0812">Transmembrane</keyword>
<keyword evidence="1" id="KW-1133">Transmembrane helix</keyword>
<protein>
    <submittedName>
        <fullName evidence="2">Uncharacterized protein</fullName>
    </submittedName>
</protein>
<accession>A0AA36J8F1</accession>
<dbReference type="Proteomes" id="UP001178507">
    <property type="component" value="Unassembled WGS sequence"/>
</dbReference>
<comment type="caution">
    <text evidence="2">The sequence shown here is derived from an EMBL/GenBank/DDBJ whole genome shotgun (WGS) entry which is preliminary data.</text>
</comment>
<dbReference type="EMBL" id="CAUJNA010003394">
    <property type="protein sequence ID" value="CAJ1401007.1"/>
    <property type="molecule type" value="Genomic_DNA"/>
</dbReference>
<dbReference type="AlphaFoldDB" id="A0AA36J8F1"/>
<evidence type="ECO:0000256" key="1">
    <source>
        <dbReference type="SAM" id="Phobius"/>
    </source>
</evidence>
<gene>
    <name evidence="2" type="ORF">EVOR1521_LOCUS24233</name>
</gene>
<proteinExistence type="predicted"/>
<evidence type="ECO:0000313" key="3">
    <source>
        <dbReference type="Proteomes" id="UP001178507"/>
    </source>
</evidence>
<organism evidence="2 3">
    <name type="scientific">Effrenium voratum</name>
    <dbReference type="NCBI Taxonomy" id="2562239"/>
    <lineage>
        <taxon>Eukaryota</taxon>
        <taxon>Sar</taxon>
        <taxon>Alveolata</taxon>
        <taxon>Dinophyceae</taxon>
        <taxon>Suessiales</taxon>
        <taxon>Symbiodiniaceae</taxon>
        <taxon>Effrenium</taxon>
    </lineage>
</organism>
<keyword evidence="3" id="KW-1185">Reference proteome</keyword>
<keyword evidence="1" id="KW-0472">Membrane</keyword>
<reference evidence="2" key="1">
    <citation type="submission" date="2023-08" db="EMBL/GenBank/DDBJ databases">
        <authorList>
            <person name="Chen Y."/>
            <person name="Shah S."/>
            <person name="Dougan E. K."/>
            <person name="Thang M."/>
            <person name="Chan C."/>
        </authorList>
    </citation>
    <scope>NUCLEOTIDE SEQUENCE</scope>
</reference>
<feature type="transmembrane region" description="Helical" evidence="1">
    <location>
        <begin position="16"/>
        <end position="36"/>
    </location>
</feature>